<comment type="caution">
    <text evidence="3">The sequence shown here is derived from an EMBL/GenBank/DDBJ whole genome shotgun (WGS) entry which is preliminary data.</text>
</comment>
<feature type="compositionally biased region" description="Basic and acidic residues" evidence="1">
    <location>
        <begin position="186"/>
        <end position="204"/>
    </location>
</feature>
<gene>
    <name evidence="3" type="ORF">B0H16DRAFT_1401995</name>
</gene>
<dbReference type="InterPro" id="IPR053832">
    <property type="entry name" value="DUF6924"/>
</dbReference>
<proteinExistence type="predicted"/>
<dbReference type="EMBL" id="JARKIB010000002">
    <property type="protein sequence ID" value="KAJ7784132.1"/>
    <property type="molecule type" value="Genomic_DNA"/>
</dbReference>
<dbReference type="AlphaFoldDB" id="A0AAD7KFE8"/>
<feature type="region of interest" description="Disordered" evidence="1">
    <location>
        <begin position="163"/>
        <end position="204"/>
    </location>
</feature>
<reference evidence="3" key="1">
    <citation type="submission" date="2023-03" db="EMBL/GenBank/DDBJ databases">
        <title>Massive genome expansion in bonnet fungi (Mycena s.s.) driven by repeated elements and novel gene families across ecological guilds.</title>
        <authorList>
            <consortium name="Lawrence Berkeley National Laboratory"/>
            <person name="Harder C.B."/>
            <person name="Miyauchi S."/>
            <person name="Viragh M."/>
            <person name="Kuo A."/>
            <person name="Thoen E."/>
            <person name="Andreopoulos B."/>
            <person name="Lu D."/>
            <person name="Skrede I."/>
            <person name="Drula E."/>
            <person name="Henrissat B."/>
            <person name="Morin E."/>
            <person name="Kohler A."/>
            <person name="Barry K."/>
            <person name="LaButti K."/>
            <person name="Morin E."/>
            <person name="Salamov A."/>
            <person name="Lipzen A."/>
            <person name="Mereny Z."/>
            <person name="Hegedus B."/>
            <person name="Baldrian P."/>
            <person name="Stursova M."/>
            <person name="Weitz H."/>
            <person name="Taylor A."/>
            <person name="Grigoriev I.V."/>
            <person name="Nagy L.G."/>
            <person name="Martin F."/>
            <person name="Kauserud H."/>
        </authorList>
    </citation>
    <scope>NUCLEOTIDE SEQUENCE</scope>
    <source>
        <strain evidence="3">CBHHK182m</strain>
    </source>
</reference>
<evidence type="ECO:0000256" key="1">
    <source>
        <dbReference type="SAM" id="MobiDB-lite"/>
    </source>
</evidence>
<protein>
    <recommendedName>
        <fullName evidence="2">DUF6924 domain-containing protein</fullName>
    </recommendedName>
</protein>
<dbReference type="Pfam" id="PF21962">
    <property type="entry name" value="DUF6924"/>
    <property type="match status" value="1"/>
</dbReference>
<keyword evidence="4" id="KW-1185">Reference proteome</keyword>
<evidence type="ECO:0000313" key="3">
    <source>
        <dbReference type="EMBL" id="KAJ7784132.1"/>
    </source>
</evidence>
<organism evidence="3 4">
    <name type="scientific">Mycena metata</name>
    <dbReference type="NCBI Taxonomy" id="1033252"/>
    <lineage>
        <taxon>Eukaryota</taxon>
        <taxon>Fungi</taxon>
        <taxon>Dikarya</taxon>
        <taxon>Basidiomycota</taxon>
        <taxon>Agaricomycotina</taxon>
        <taxon>Agaricomycetes</taxon>
        <taxon>Agaricomycetidae</taxon>
        <taxon>Agaricales</taxon>
        <taxon>Marasmiineae</taxon>
        <taxon>Mycenaceae</taxon>
        <taxon>Mycena</taxon>
    </lineage>
</organism>
<dbReference type="Proteomes" id="UP001215598">
    <property type="component" value="Unassembled WGS sequence"/>
</dbReference>
<sequence length="204" mass="23087">MLKNYGVFVTAAKPQPKALNRAFLLIQDFEHADYPEDSHWTLITSKEAPSDVPPATVLPIPDISDNNAFTLSSMAEINTFIRENEDLMTKMGVSSSDWLIIDQKGFETSTCLVCEQIYKLEVGRTREFRACRLPYEEASSMIVNLDMANMDFEDFVDEDAGEQEDGSWMWMSFPPSTKDTEEESEGEAKREVALKELRDGGYAD</sequence>
<evidence type="ECO:0000313" key="4">
    <source>
        <dbReference type="Proteomes" id="UP001215598"/>
    </source>
</evidence>
<name>A0AAD7KFE8_9AGAR</name>
<evidence type="ECO:0000259" key="2">
    <source>
        <dbReference type="Pfam" id="PF21962"/>
    </source>
</evidence>
<feature type="domain" description="DUF6924" evidence="2">
    <location>
        <begin position="33"/>
        <end position="161"/>
    </location>
</feature>
<accession>A0AAD7KFE8</accession>